<comment type="function">
    <text evidence="1">Potential calcium sensor.</text>
</comment>
<dbReference type="FunFam" id="1.10.238.10:FF:000302">
    <property type="entry name" value="Probable calcium-binding protein CML46"/>
    <property type="match status" value="1"/>
</dbReference>
<dbReference type="KEGG" id="vvi:100248178"/>
<feature type="transmembrane region" description="Helical" evidence="5">
    <location>
        <begin position="21"/>
        <end position="42"/>
    </location>
</feature>
<keyword evidence="4" id="KW-0106">Calcium</keyword>
<dbReference type="SMART" id="SM00054">
    <property type="entry name" value="EFh"/>
    <property type="match status" value="2"/>
</dbReference>
<dbReference type="PROSITE" id="PS50222">
    <property type="entry name" value="EF_HAND_2"/>
    <property type="match status" value="2"/>
</dbReference>
<dbReference type="InterPro" id="IPR011992">
    <property type="entry name" value="EF-hand-dom_pair"/>
</dbReference>
<dbReference type="InterPro" id="IPR002048">
    <property type="entry name" value="EF_hand_dom"/>
</dbReference>
<evidence type="ECO:0000313" key="8">
    <source>
        <dbReference type="Proteomes" id="UP000288805"/>
    </source>
</evidence>
<evidence type="ECO:0000256" key="4">
    <source>
        <dbReference type="ARBA" id="ARBA00022837"/>
    </source>
</evidence>
<keyword evidence="2" id="KW-0479">Metal-binding</keyword>
<evidence type="ECO:0000256" key="5">
    <source>
        <dbReference type="SAM" id="Phobius"/>
    </source>
</evidence>
<keyword evidence="5" id="KW-1133">Transmembrane helix</keyword>
<evidence type="ECO:0000256" key="3">
    <source>
        <dbReference type="ARBA" id="ARBA00022737"/>
    </source>
</evidence>
<keyword evidence="5" id="KW-0472">Membrane</keyword>
<evidence type="ECO:0000256" key="2">
    <source>
        <dbReference type="ARBA" id="ARBA00022723"/>
    </source>
</evidence>
<proteinExistence type="predicted"/>
<dbReference type="AlphaFoldDB" id="A0A438G7I4"/>
<evidence type="ECO:0000256" key="1">
    <source>
        <dbReference type="ARBA" id="ARBA00003291"/>
    </source>
</evidence>
<dbReference type="InterPro" id="IPR039647">
    <property type="entry name" value="EF_hand_pair_protein_CML-like"/>
</dbReference>
<dbReference type="Gramene" id="Vitis01g01160.t01">
    <property type="protein sequence ID" value="Vitis01g01160.t01.CDS"/>
    <property type="gene ID" value="Vitis01g01160"/>
</dbReference>
<feature type="domain" description="EF-hand" evidence="6">
    <location>
        <begin position="120"/>
        <end position="155"/>
    </location>
</feature>
<dbReference type="OrthoDB" id="26525at2759"/>
<dbReference type="GO" id="GO:0005509">
    <property type="term" value="F:calcium ion binding"/>
    <property type="evidence" value="ECO:0007669"/>
    <property type="project" value="InterPro"/>
</dbReference>
<dbReference type="CDD" id="cd00051">
    <property type="entry name" value="EFh"/>
    <property type="match status" value="1"/>
</dbReference>
<dbReference type="PROSITE" id="PS00018">
    <property type="entry name" value="EF_HAND_1"/>
    <property type="match status" value="2"/>
</dbReference>
<dbReference type="Proteomes" id="UP000288805">
    <property type="component" value="Unassembled WGS sequence"/>
</dbReference>
<dbReference type="InterPro" id="IPR018247">
    <property type="entry name" value="EF_Hand_1_Ca_BS"/>
</dbReference>
<keyword evidence="3" id="KW-0677">Repeat</keyword>
<keyword evidence="5" id="KW-0812">Transmembrane</keyword>
<dbReference type="SUPFAM" id="SSF47473">
    <property type="entry name" value="EF-hand"/>
    <property type="match status" value="1"/>
</dbReference>
<dbReference type="EMBL" id="QGNW01000545">
    <property type="protein sequence ID" value="RVW68185.1"/>
    <property type="molecule type" value="Genomic_DNA"/>
</dbReference>
<sequence length="192" mass="21902">MNCPIHPRCRIPMEKTPTNTTSAGLLLVFKINICFWLFQLFIQPLVNFASTGWKVWTKAKSPDPDPVLGPQHDTGHNRKLKGGELKMVMDRLGVTYHSDGEMLEEGLVADELPQLFEEEPSLEEVKKAFDVFDENKDGFIEATELQRVLCSLGLKEGSQVEDCRRMIKAFDEDDDGQIDFKEFVKFLDKSFS</sequence>
<gene>
    <name evidence="7" type="primary">CML30</name>
    <name evidence="7" type="ORF">CK203_064303</name>
</gene>
<evidence type="ECO:0000259" key="6">
    <source>
        <dbReference type="PROSITE" id="PS50222"/>
    </source>
</evidence>
<dbReference type="PANTHER" id="PTHR10891">
    <property type="entry name" value="EF-HAND CALCIUM-BINDING DOMAIN CONTAINING PROTEIN"/>
    <property type="match status" value="1"/>
</dbReference>
<dbReference type="Gene3D" id="1.10.238.10">
    <property type="entry name" value="EF-hand"/>
    <property type="match status" value="1"/>
</dbReference>
<name>A0A438G7I4_VITVI</name>
<dbReference type="Pfam" id="PF13499">
    <property type="entry name" value="EF-hand_7"/>
    <property type="match status" value="1"/>
</dbReference>
<feature type="domain" description="EF-hand" evidence="6">
    <location>
        <begin position="158"/>
        <end position="192"/>
    </location>
</feature>
<reference evidence="7 8" key="1">
    <citation type="journal article" date="2018" name="PLoS Genet.">
        <title>Population sequencing reveals clonal diversity and ancestral inbreeding in the grapevine cultivar Chardonnay.</title>
        <authorList>
            <person name="Roach M.J."/>
            <person name="Johnson D.L."/>
            <person name="Bohlmann J."/>
            <person name="van Vuuren H.J."/>
            <person name="Jones S.J."/>
            <person name="Pretorius I.S."/>
            <person name="Schmidt S.A."/>
            <person name="Borneman A.R."/>
        </authorList>
    </citation>
    <scope>NUCLEOTIDE SEQUENCE [LARGE SCALE GENOMIC DNA]</scope>
    <source>
        <strain evidence="8">cv. Chardonnay</strain>
        <tissue evidence="7">Leaf</tissue>
    </source>
</reference>
<accession>A0A438G7I4</accession>
<protein>
    <submittedName>
        <fullName evidence="7">Putative calcium-binding protein CML30</fullName>
    </submittedName>
</protein>
<organism evidence="7 8">
    <name type="scientific">Vitis vinifera</name>
    <name type="common">Grape</name>
    <dbReference type="NCBI Taxonomy" id="29760"/>
    <lineage>
        <taxon>Eukaryota</taxon>
        <taxon>Viridiplantae</taxon>
        <taxon>Streptophyta</taxon>
        <taxon>Embryophyta</taxon>
        <taxon>Tracheophyta</taxon>
        <taxon>Spermatophyta</taxon>
        <taxon>Magnoliopsida</taxon>
        <taxon>eudicotyledons</taxon>
        <taxon>Gunneridae</taxon>
        <taxon>Pentapetalae</taxon>
        <taxon>rosids</taxon>
        <taxon>Vitales</taxon>
        <taxon>Vitaceae</taxon>
        <taxon>Viteae</taxon>
        <taxon>Vitis</taxon>
    </lineage>
</organism>
<evidence type="ECO:0000313" key="7">
    <source>
        <dbReference type="EMBL" id="RVW68185.1"/>
    </source>
</evidence>
<comment type="caution">
    <text evidence="7">The sequence shown here is derived from an EMBL/GenBank/DDBJ whole genome shotgun (WGS) entry which is preliminary data.</text>
</comment>